<dbReference type="CDD" id="cd01556">
    <property type="entry name" value="EPSP_synthase"/>
    <property type="match status" value="1"/>
</dbReference>
<dbReference type="RefSeq" id="WP_066789718.1">
    <property type="nucleotide sequence ID" value="NZ_LWQS01000071.1"/>
</dbReference>
<feature type="binding site" evidence="9">
    <location>
        <position position="346"/>
    </location>
    <ligand>
        <name>3-phosphoshikimate</name>
        <dbReference type="ChEBI" id="CHEBI:145989"/>
    </ligand>
</feature>
<evidence type="ECO:0000256" key="2">
    <source>
        <dbReference type="ARBA" id="ARBA00004811"/>
    </source>
</evidence>
<dbReference type="InterPro" id="IPR013792">
    <property type="entry name" value="RNA3'P_cycl/enolpyr_Trfase_a/b"/>
</dbReference>
<protein>
    <recommendedName>
        <fullName evidence="9">3-phosphoshikimate 1-carboxyvinyltransferase</fullName>
        <ecNumber evidence="9">2.5.1.19</ecNumber>
    </recommendedName>
    <alternativeName>
        <fullName evidence="9">5-enolpyruvylshikimate-3-phosphate synthase</fullName>
        <shortName evidence="9">EPSP synthase</shortName>
        <shortName evidence="9">EPSPS</shortName>
    </alternativeName>
</protein>
<evidence type="ECO:0000256" key="1">
    <source>
        <dbReference type="ARBA" id="ARBA00002174"/>
    </source>
</evidence>
<evidence type="ECO:0000256" key="6">
    <source>
        <dbReference type="ARBA" id="ARBA00022679"/>
    </source>
</evidence>
<feature type="binding site" evidence="9">
    <location>
        <position position="22"/>
    </location>
    <ligand>
        <name>3-phosphoshikimate</name>
        <dbReference type="ChEBI" id="CHEBI:145989"/>
    </ligand>
</feature>
<dbReference type="FunFam" id="3.65.10.10:FF:000005">
    <property type="entry name" value="3-phosphoshikimate 1-carboxyvinyltransferase"/>
    <property type="match status" value="1"/>
</dbReference>
<name>A0A178M5Y1_9CHLR</name>
<comment type="catalytic activity">
    <reaction evidence="8">
        <text>3-phosphoshikimate + phosphoenolpyruvate = 5-O-(1-carboxyvinyl)-3-phosphoshikimate + phosphate</text>
        <dbReference type="Rhea" id="RHEA:21256"/>
        <dbReference type="ChEBI" id="CHEBI:43474"/>
        <dbReference type="ChEBI" id="CHEBI:57701"/>
        <dbReference type="ChEBI" id="CHEBI:58702"/>
        <dbReference type="ChEBI" id="CHEBI:145989"/>
        <dbReference type="EC" id="2.5.1.19"/>
    </reaction>
    <physiologicalReaction direction="left-to-right" evidence="8">
        <dbReference type="Rhea" id="RHEA:21257"/>
    </physiologicalReaction>
</comment>
<feature type="domain" description="Enolpyruvate transferase" evidence="10">
    <location>
        <begin position="7"/>
        <end position="428"/>
    </location>
</feature>
<evidence type="ECO:0000256" key="3">
    <source>
        <dbReference type="ARBA" id="ARBA00009948"/>
    </source>
</evidence>
<feature type="binding site" evidence="9">
    <location>
        <position position="27"/>
    </location>
    <ligand>
        <name>3-phosphoshikimate</name>
        <dbReference type="ChEBI" id="CHEBI:145989"/>
    </ligand>
</feature>
<feature type="binding site" evidence="9">
    <location>
        <position position="22"/>
    </location>
    <ligand>
        <name>phosphoenolpyruvate</name>
        <dbReference type="ChEBI" id="CHEBI:58702"/>
    </ligand>
</feature>
<dbReference type="GO" id="GO:0005737">
    <property type="term" value="C:cytoplasm"/>
    <property type="evidence" value="ECO:0007669"/>
    <property type="project" value="UniProtKB-SubCell"/>
</dbReference>
<dbReference type="SUPFAM" id="SSF55205">
    <property type="entry name" value="EPT/RTPC-like"/>
    <property type="match status" value="1"/>
</dbReference>
<comment type="pathway">
    <text evidence="2 9">Metabolic intermediate biosynthesis; chorismate biosynthesis; chorismate from D-erythrose 4-phosphate and phosphoenolpyruvate: step 6/7.</text>
</comment>
<dbReference type="NCBIfam" id="TIGR01356">
    <property type="entry name" value="aroA"/>
    <property type="match status" value="1"/>
</dbReference>
<feature type="binding site" evidence="9">
    <location>
        <position position="23"/>
    </location>
    <ligand>
        <name>3-phosphoshikimate</name>
        <dbReference type="ChEBI" id="CHEBI:145989"/>
    </ligand>
</feature>
<proteinExistence type="inferred from homology"/>
<keyword evidence="5 9" id="KW-0028">Amino-acid biosynthesis</keyword>
<evidence type="ECO:0000313" key="12">
    <source>
        <dbReference type="Proteomes" id="UP000078287"/>
    </source>
</evidence>
<dbReference type="FunFam" id="3.65.10.10:FF:000006">
    <property type="entry name" value="3-phosphoshikimate 1-carboxyvinyltransferase"/>
    <property type="match status" value="1"/>
</dbReference>
<feature type="binding site" evidence="9">
    <location>
        <position position="170"/>
    </location>
    <ligand>
        <name>3-phosphoshikimate</name>
        <dbReference type="ChEBI" id="CHEBI:145989"/>
    </ligand>
</feature>
<feature type="binding site" evidence="9">
    <location>
        <position position="95"/>
    </location>
    <ligand>
        <name>phosphoenolpyruvate</name>
        <dbReference type="ChEBI" id="CHEBI:58702"/>
    </ligand>
</feature>
<dbReference type="InterPro" id="IPR006264">
    <property type="entry name" value="EPSP_synthase"/>
</dbReference>
<feature type="binding site" evidence="9">
    <location>
        <position position="350"/>
    </location>
    <ligand>
        <name>phosphoenolpyruvate</name>
        <dbReference type="ChEBI" id="CHEBI:58702"/>
    </ligand>
</feature>
<evidence type="ECO:0000256" key="4">
    <source>
        <dbReference type="ARBA" id="ARBA00022490"/>
    </source>
</evidence>
<dbReference type="InterPro" id="IPR023193">
    <property type="entry name" value="EPSP_synthase_CS"/>
</dbReference>
<organism evidence="11 12">
    <name type="scientific">Chloroflexus islandicus</name>
    <dbReference type="NCBI Taxonomy" id="1707952"/>
    <lineage>
        <taxon>Bacteria</taxon>
        <taxon>Bacillati</taxon>
        <taxon>Chloroflexota</taxon>
        <taxon>Chloroflexia</taxon>
        <taxon>Chloroflexales</taxon>
        <taxon>Chloroflexineae</taxon>
        <taxon>Chloroflexaceae</taxon>
        <taxon>Chloroflexus</taxon>
    </lineage>
</organism>
<reference evidence="11 12" key="1">
    <citation type="submission" date="2016-04" db="EMBL/GenBank/DDBJ databases">
        <title>Chloroflexus islandicus sp. nov., a thermophilic filamentous anoxygenic phototrophic bacterium from geyser Strokkur (Iceland).</title>
        <authorList>
            <person name="Gaisin V.A."/>
            <person name="Kalashnikov A.M."/>
            <person name="Sukhacheva M.V."/>
            <person name="Grouzdev D.S."/>
            <person name="Ivanov T.M."/>
            <person name="Kuznetsov B."/>
            <person name="Gorlenko V.M."/>
        </authorList>
    </citation>
    <scope>NUCLEOTIDE SEQUENCE [LARGE SCALE GENOMIC DNA]</scope>
    <source>
        <strain evidence="12">isl-2</strain>
    </source>
</reference>
<dbReference type="STRING" id="1707952.A6A03_03270"/>
<feature type="binding site" evidence="9">
    <location>
        <position position="170"/>
    </location>
    <ligand>
        <name>phosphoenolpyruvate</name>
        <dbReference type="ChEBI" id="CHEBI:58702"/>
    </ligand>
</feature>
<dbReference type="InterPro" id="IPR036968">
    <property type="entry name" value="Enolpyruvate_Tfrase_sf"/>
</dbReference>
<comment type="caution">
    <text evidence="11">The sequence shown here is derived from an EMBL/GenBank/DDBJ whole genome shotgun (WGS) entry which is preliminary data.</text>
</comment>
<accession>A0A178M5Y1</accession>
<dbReference type="GO" id="GO:0009073">
    <property type="term" value="P:aromatic amino acid family biosynthetic process"/>
    <property type="evidence" value="ECO:0007669"/>
    <property type="project" value="UniProtKB-KW"/>
</dbReference>
<gene>
    <name evidence="9" type="primary">aroA</name>
    <name evidence="11" type="ORF">A6A03_03270</name>
</gene>
<feature type="binding site" evidence="9">
    <location>
        <position position="123"/>
    </location>
    <ligand>
        <name>phosphoenolpyruvate</name>
        <dbReference type="ChEBI" id="CHEBI:58702"/>
    </ligand>
</feature>
<keyword evidence="6 9" id="KW-0808">Transferase</keyword>
<dbReference type="EC" id="2.5.1.19" evidence="9"/>
<dbReference type="PANTHER" id="PTHR21090">
    <property type="entry name" value="AROM/DEHYDROQUINATE SYNTHASE"/>
    <property type="match status" value="1"/>
</dbReference>
<keyword evidence="4 9" id="KW-0963">Cytoplasm</keyword>
<dbReference type="UniPathway" id="UPA00053">
    <property type="reaction ID" value="UER00089"/>
</dbReference>
<dbReference type="EMBL" id="LWQS01000071">
    <property type="protein sequence ID" value="OAN44179.1"/>
    <property type="molecule type" value="Genomic_DNA"/>
</dbReference>
<feature type="binding site" evidence="9">
    <location>
        <position position="319"/>
    </location>
    <ligand>
        <name>3-phosphoshikimate</name>
        <dbReference type="ChEBI" id="CHEBI:145989"/>
    </ligand>
</feature>
<dbReference type="GO" id="GO:0008652">
    <property type="term" value="P:amino acid biosynthetic process"/>
    <property type="evidence" value="ECO:0007669"/>
    <property type="project" value="UniProtKB-KW"/>
</dbReference>
<comment type="subcellular location">
    <subcellularLocation>
        <location evidence="9">Cytoplasm</location>
    </subcellularLocation>
</comment>
<dbReference type="PROSITE" id="PS00104">
    <property type="entry name" value="EPSP_SYNTHASE_1"/>
    <property type="match status" value="1"/>
</dbReference>
<comment type="subunit">
    <text evidence="9">Monomer.</text>
</comment>
<keyword evidence="7 9" id="KW-0057">Aromatic amino acid biosynthesis</keyword>
<comment type="similarity">
    <text evidence="3 9">Belongs to the EPSP synthase family.</text>
</comment>
<evidence type="ECO:0000256" key="9">
    <source>
        <dbReference type="HAMAP-Rule" id="MF_00210"/>
    </source>
</evidence>
<dbReference type="OrthoDB" id="9809920at2"/>
<evidence type="ECO:0000259" key="10">
    <source>
        <dbReference type="Pfam" id="PF00275"/>
    </source>
</evidence>
<dbReference type="GO" id="GO:0009423">
    <property type="term" value="P:chorismate biosynthetic process"/>
    <property type="evidence" value="ECO:0007669"/>
    <property type="project" value="UniProtKB-UniRule"/>
</dbReference>
<comment type="caution">
    <text evidence="9">Lacks conserved residue(s) required for the propagation of feature annotation.</text>
</comment>
<dbReference type="Proteomes" id="UP000078287">
    <property type="component" value="Unassembled WGS sequence"/>
</dbReference>
<feature type="active site" description="Proton acceptor" evidence="9">
    <location>
        <position position="319"/>
    </location>
</feature>
<dbReference type="Pfam" id="PF00275">
    <property type="entry name" value="EPSP_synthase"/>
    <property type="match status" value="1"/>
</dbReference>
<comment type="function">
    <text evidence="1 9">Catalyzes the transfer of the enolpyruvyl moiety of phosphoenolpyruvate (PEP) to the 5-hydroxyl of shikimate-3-phosphate (S3P) to produce enolpyruvyl shikimate-3-phosphate and inorganic phosphate.</text>
</comment>
<dbReference type="GO" id="GO:0003866">
    <property type="term" value="F:3-phosphoshikimate 1-carboxyvinyltransferase activity"/>
    <property type="evidence" value="ECO:0007669"/>
    <property type="project" value="UniProtKB-UniRule"/>
</dbReference>
<evidence type="ECO:0000256" key="5">
    <source>
        <dbReference type="ARBA" id="ARBA00022605"/>
    </source>
</evidence>
<dbReference type="PROSITE" id="PS00885">
    <property type="entry name" value="EPSP_SYNTHASE_2"/>
    <property type="match status" value="1"/>
</dbReference>
<dbReference type="PANTHER" id="PTHR21090:SF5">
    <property type="entry name" value="PENTAFUNCTIONAL AROM POLYPEPTIDE"/>
    <property type="match status" value="1"/>
</dbReference>
<sequence>MTGITLTAPGRLRGVIQVPGDKSISHRAVLFNAIATGSAHIANFLPGADCLSTVACVRGLGVTVEQLGERELVVHGAGLGGFREPADVLDCGNSGTTLRLLAGLLAGQPFFTVLTGDASLRSRPQRRIVVPLRAMGAQIDGRAEGDRAPLAIRGGALRGGHYELPIASAQVKSALLLAALSADSPITLTGRIDSRDHTERMLAAMGLDITVAAEQITLRPPTAATAPAALSLRVPGDPSSAAFWWVAAAIHPDAELVTPGVCLNPTRTGALDVLRAMGAAIEVVNERLEGSEPVGDVVVRSSTLRGTTIAGALIPRLIDEIPILAVAAACADGETVIRDAHELRAKETDRIATVAAGLSAMGALVEPTADGMVITGRPGQLHGTTLDSYHDHRLAMAWAIAALVARGETTILEPAAAAVSYPGFWQALAAVQETV</sequence>
<evidence type="ECO:0000256" key="7">
    <source>
        <dbReference type="ARBA" id="ARBA00023141"/>
    </source>
</evidence>
<dbReference type="HAMAP" id="MF_00210">
    <property type="entry name" value="EPSP_synth"/>
    <property type="match status" value="1"/>
</dbReference>
<dbReference type="Gene3D" id="3.65.10.10">
    <property type="entry name" value="Enolpyruvate transferase domain"/>
    <property type="match status" value="2"/>
</dbReference>
<evidence type="ECO:0000256" key="8">
    <source>
        <dbReference type="ARBA" id="ARBA00044633"/>
    </source>
</evidence>
<keyword evidence="12" id="KW-1185">Reference proteome</keyword>
<feature type="binding site" evidence="9">
    <location>
        <position position="393"/>
    </location>
    <ligand>
        <name>phosphoenolpyruvate</name>
        <dbReference type="ChEBI" id="CHEBI:58702"/>
    </ligand>
</feature>
<dbReference type="PIRSF" id="PIRSF000505">
    <property type="entry name" value="EPSPS"/>
    <property type="match status" value="1"/>
</dbReference>
<dbReference type="InterPro" id="IPR001986">
    <property type="entry name" value="Enolpyruvate_Tfrase_dom"/>
</dbReference>
<feature type="binding site" evidence="9">
    <location>
        <position position="168"/>
    </location>
    <ligand>
        <name>3-phosphoshikimate</name>
        <dbReference type="ChEBI" id="CHEBI:145989"/>
    </ligand>
</feature>
<evidence type="ECO:0000313" key="11">
    <source>
        <dbReference type="EMBL" id="OAN44179.1"/>
    </source>
</evidence>
<dbReference type="AlphaFoldDB" id="A0A178M5Y1"/>